<accession>A0ABT6N7S7</accession>
<sequence length="96" mass="10610">MTEDIDFEAAHVIIERIAKIAEMFAGQAGVGGMETAGSLISYLAENPRDIEPCLRFGVFEIPTDWHMHGRLSWHGKDGKVFWPAEALRARQAKAAA</sequence>
<gene>
    <name evidence="1" type="ORF">QGN17_20605</name>
</gene>
<dbReference type="RefSeq" id="WP_281046487.1">
    <property type="nucleotide sequence ID" value="NZ_JARYGZ010000007.1"/>
</dbReference>
<organism evidence="1 2">
    <name type="scientific">Sphingomonas oryzagri</name>
    <dbReference type="NCBI Taxonomy" id="3042314"/>
    <lineage>
        <taxon>Bacteria</taxon>
        <taxon>Pseudomonadati</taxon>
        <taxon>Pseudomonadota</taxon>
        <taxon>Alphaproteobacteria</taxon>
        <taxon>Sphingomonadales</taxon>
        <taxon>Sphingomonadaceae</taxon>
        <taxon>Sphingomonas</taxon>
    </lineage>
</organism>
<dbReference type="Proteomes" id="UP001160625">
    <property type="component" value="Unassembled WGS sequence"/>
</dbReference>
<keyword evidence="2" id="KW-1185">Reference proteome</keyword>
<proteinExistence type="predicted"/>
<evidence type="ECO:0000313" key="2">
    <source>
        <dbReference type="Proteomes" id="UP001160625"/>
    </source>
</evidence>
<comment type="caution">
    <text evidence="1">The sequence shown here is derived from an EMBL/GenBank/DDBJ whole genome shotgun (WGS) entry which is preliminary data.</text>
</comment>
<dbReference type="EMBL" id="JARYGZ010000007">
    <property type="protein sequence ID" value="MDH7641148.1"/>
    <property type="molecule type" value="Genomic_DNA"/>
</dbReference>
<name>A0ABT6N7S7_9SPHN</name>
<protein>
    <submittedName>
        <fullName evidence="1">Uncharacterized protein</fullName>
    </submittedName>
</protein>
<reference evidence="1" key="1">
    <citation type="submission" date="2023-04" db="EMBL/GenBank/DDBJ databases">
        <title>Sphingomonas sp. MAHUQ-71 isolated from rice field.</title>
        <authorList>
            <person name="Huq M.A."/>
        </authorList>
    </citation>
    <scope>NUCLEOTIDE SEQUENCE</scope>
    <source>
        <strain evidence="1">MAHUQ-71</strain>
    </source>
</reference>
<evidence type="ECO:0000313" key="1">
    <source>
        <dbReference type="EMBL" id="MDH7641148.1"/>
    </source>
</evidence>